<protein>
    <submittedName>
        <fullName evidence="4">Gliding motility-associated C-terminal domain-containing protein</fullName>
    </submittedName>
</protein>
<dbReference type="InterPro" id="IPR026341">
    <property type="entry name" value="T9SS_type_B"/>
</dbReference>
<name>A0AAP2CGT2_9BACT</name>
<reference evidence="4 5" key="1">
    <citation type="submission" date="2021-05" db="EMBL/GenBank/DDBJ databases">
        <authorList>
            <person name="Zhang Z.D."/>
            <person name="Osman G."/>
        </authorList>
    </citation>
    <scope>NUCLEOTIDE SEQUENCE [LARGE SCALE GENOMIC DNA]</scope>
    <source>
        <strain evidence="4 5">KCTC 32217</strain>
    </source>
</reference>
<dbReference type="PROSITE" id="PS51257">
    <property type="entry name" value="PROKAR_LIPOPROTEIN"/>
    <property type="match status" value="1"/>
</dbReference>
<organism evidence="4 5">
    <name type="scientific">Litoribacter ruber</name>
    <dbReference type="NCBI Taxonomy" id="702568"/>
    <lineage>
        <taxon>Bacteria</taxon>
        <taxon>Pseudomonadati</taxon>
        <taxon>Bacteroidota</taxon>
        <taxon>Cytophagia</taxon>
        <taxon>Cytophagales</taxon>
        <taxon>Cyclobacteriaceae</taxon>
        <taxon>Litoribacter</taxon>
    </lineage>
</organism>
<comment type="caution">
    <text evidence="4">The sequence shown here is derived from an EMBL/GenBank/DDBJ whole genome shotgun (WGS) entry which is preliminary data.</text>
</comment>
<accession>A0AAP2CGT2</accession>
<sequence>MTRNFKTTQLKQSLLLWAGFMLSCLAVSAQSIETEKPDYLPGDTVVMTGSGWQPGELVELSIVEVPTELPNMIIRLIADSDGNLFSKEFITQEHHLGKALFIEAKGNMGGKTDFHFTDASFSSAKSGPWNKGETWGHPGNDVEGSGYPGAKDVATILNGHAVTLYEDASALRVTISGNVEGTTKIDLNGHHLRAVEWITLASSNSALRRCELHINGGTLTTAQVNVNTLNNGFSKVYLLEGRVNTNIFRIDSHYSNAFIRGWSELEIGDEGVLDVTGNFIRTGTGDSKIFASENSHVLFTGSQGQLLRLEFGYVYGNVKIISNGTVYVRDHITPEKVKGNITIEKGTFFVENNTSISGQPGKVFHLKDGTRLRLNGHWANSFPTVIIDKNSTVQYATGTQNIGAISYGNLEVTGSGNKYLTGTTTVQGRFSIGLNYSFRPGNHNLILQGDFYNNGIYYPESSTVTFSSKSSKQTLSGRATTFNNIVIDKEDGEVELGSNNISINGLLDLKQGKIITGMHEVRVNGAANIAGGSALSYVIGNLRRLISPTRQQYDFPIGTALGFTPSLVKFYELTGSGSVLGKSIDGPHPYAADLGFDPILNRHWEFENEVDGFNNFDLSLAFLPADMSENSNYNNFMVGKHNGSLWSYPAVGNKTQSSIQVTGLTSFSSFAVGSGLVVTKTTVVNPAPIKYGSQSVFLSAKVERQSNSAPIEEGSVDFFVDEIKVGTSNAIIGGEAILEFNPSLLKVGNYQIKAVYSGEGMIAESSTDVEGGGVLVVEKADLLIRIKDQVKIYGETFSFSESDYLLEGLVNADKVNSVSLLSIGMDAASSVTLEGEAYPIMANAAQGEGLENYDIQYLDGRFSVTAKPIVLHATDRIKTYGEELDLGTGAFTVEEGALVNEDIIKGVKLESMGALDTASVGRSYPIIASEAEGVGLENYDIEYKEGILEVKIVPLIVSNLYKVKKYGEVLDEIDFAGSITGVVAGDQITVNRSSTGEIESASVGVYPIVGTLADPNSRLGNYIVTNENGLLTVDPASLTVVNNARSKVYGTILLEADYTGSISGIQAGDDITVTRSSVGEVEGADVGSYPIVGDLKDPNDRLSNYLVTYENGMLTVDRAALTVVNTDRTKEYGVSLLDPDFMGSISGIQAGDNITVTRSSVGEGQNADVGTYSIVGALVDPDSRLVNYEVSNADGTLTVTPATTSISVSNAISDCGKNIKLIATVSSTALFEVNNTGGRVEFINGENLIGFVEPTVVTNGKFEGAFLHNFNAGGEYNIQAEFIPNSGNLIGSITTNPATVTVLNSTVTSSVAENRNGNVVIFDGAAISLGLPSITTLTASIAPVNAGVTYKWSYFEKGVSKQLLSTSNSLQVNGSGDFVREYMVEMSSNGVCVASAMFKVISVEASCGNDNNKVQVCQIPSGNPNNRKTICVNANAVSALLANSESYIGSCDVSYRVDEGENVQPEGEHQTAEMINVRWNTPFEDLQVKLIEIGKTINKGSAPVKWFSNDYDPLRPGVYQITGEYADHNGKGTNMIIVPTIVSDKAIPTDITVSNLQIANNISTGEIIANIMTVDEMDDMHEYKIEDAIMENSFFAIRNGKLIWNSSELAKQRPLYQIRLSSTDRVGNTISRNFTLHVENSGFADIEIFNTFTPDNDGVNDTWGVPELKTVVKGRITVYDRFGRQVFRSVDPIDRWDGKANGVDQPVGAYFFVIESGQGEVRRGTLNLLRK</sequence>
<keyword evidence="5" id="KW-1185">Reference proteome</keyword>
<dbReference type="Gene3D" id="2.60.40.10">
    <property type="entry name" value="Immunoglobulins"/>
    <property type="match status" value="1"/>
</dbReference>
<evidence type="ECO:0000313" key="4">
    <source>
        <dbReference type="EMBL" id="MBS9523304.1"/>
    </source>
</evidence>
<dbReference type="InterPro" id="IPR013783">
    <property type="entry name" value="Ig-like_fold"/>
</dbReference>
<dbReference type="NCBIfam" id="TIGR04131">
    <property type="entry name" value="Bac_Flav_CTERM"/>
    <property type="match status" value="1"/>
</dbReference>
<feature type="signal peptide" evidence="1">
    <location>
        <begin position="1"/>
        <end position="29"/>
    </location>
</feature>
<feature type="domain" description="MBG" evidence="3">
    <location>
        <begin position="1121"/>
        <end position="1198"/>
    </location>
</feature>
<dbReference type="RefSeq" id="WP_213944160.1">
    <property type="nucleotide sequence ID" value="NZ_JAHCMY010000001.1"/>
</dbReference>
<feature type="domain" description="MBG" evidence="3">
    <location>
        <begin position="1038"/>
        <end position="1115"/>
    </location>
</feature>
<dbReference type="InterPro" id="IPR032109">
    <property type="entry name" value="Big_3_5"/>
</dbReference>
<feature type="domain" description="MBG" evidence="3">
    <location>
        <begin position="783"/>
        <end position="863"/>
    </location>
</feature>
<dbReference type="InterPro" id="IPR041286">
    <property type="entry name" value="MBG_2"/>
</dbReference>
<evidence type="ECO:0000259" key="2">
    <source>
        <dbReference type="Pfam" id="PF16640"/>
    </source>
</evidence>
<dbReference type="Pfam" id="PF16640">
    <property type="entry name" value="Big_3_5"/>
    <property type="match status" value="1"/>
</dbReference>
<gene>
    <name evidence="4" type="ORF">KI659_04660</name>
</gene>
<dbReference type="EMBL" id="JAHCMY010000001">
    <property type="protein sequence ID" value="MBS9523304.1"/>
    <property type="molecule type" value="Genomic_DNA"/>
</dbReference>
<evidence type="ECO:0000256" key="1">
    <source>
        <dbReference type="SAM" id="SignalP"/>
    </source>
</evidence>
<feature type="chain" id="PRO_5043011903" evidence="1">
    <location>
        <begin position="30"/>
        <end position="1731"/>
    </location>
</feature>
<evidence type="ECO:0000313" key="5">
    <source>
        <dbReference type="Proteomes" id="UP001319104"/>
    </source>
</evidence>
<keyword evidence="1" id="KW-0732">Signal</keyword>
<dbReference type="Proteomes" id="UP001319104">
    <property type="component" value="Unassembled WGS sequence"/>
</dbReference>
<dbReference type="Pfam" id="PF18676">
    <property type="entry name" value="MBG_2"/>
    <property type="match status" value="3"/>
</dbReference>
<dbReference type="Pfam" id="PF13585">
    <property type="entry name" value="CHU_C"/>
    <property type="match status" value="1"/>
</dbReference>
<feature type="domain" description="Bacterial Ig-like" evidence="2">
    <location>
        <begin position="684"/>
        <end position="768"/>
    </location>
</feature>
<proteinExistence type="predicted"/>
<evidence type="ECO:0000259" key="3">
    <source>
        <dbReference type="Pfam" id="PF18676"/>
    </source>
</evidence>